<dbReference type="InterPro" id="IPR005117">
    <property type="entry name" value="NiRdtase/SiRdtase_haem-b_fer"/>
</dbReference>
<accession>A0A1Y3L4N2</accession>
<comment type="similarity">
    <text evidence="1">Belongs to the nitrite and sulfite reductase 4Fe-4S domain family.</text>
</comment>
<dbReference type="GO" id="GO:0020037">
    <property type="term" value="F:heme binding"/>
    <property type="evidence" value="ECO:0007669"/>
    <property type="project" value="InterPro"/>
</dbReference>
<keyword evidence="6" id="KW-0408">Iron</keyword>
<dbReference type="PANTHER" id="PTHR32439:SF0">
    <property type="entry name" value="FERREDOXIN--NITRITE REDUCTASE, CHLOROPLASTIC"/>
    <property type="match status" value="1"/>
</dbReference>
<organism evidence="11 12">
    <name type="scientific">Pseudomonas putida</name>
    <name type="common">Arthrobacter siderocapsulatus</name>
    <dbReference type="NCBI Taxonomy" id="303"/>
    <lineage>
        <taxon>Bacteria</taxon>
        <taxon>Pseudomonadati</taxon>
        <taxon>Pseudomonadota</taxon>
        <taxon>Gammaproteobacteria</taxon>
        <taxon>Pseudomonadales</taxon>
        <taxon>Pseudomonadaceae</taxon>
        <taxon>Pseudomonas</taxon>
    </lineage>
</organism>
<dbReference type="SUPFAM" id="SSF56014">
    <property type="entry name" value="Nitrite and sulphite reductase 4Fe-4S domain-like"/>
    <property type="match status" value="2"/>
</dbReference>
<dbReference type="InterPro" id="IPR045854">
    <property type="entry name" value="NO2/SO3_Rdtase_4Fe4S_sf"/>
</dbReference>
<evidence type="ECO:0000259" key="10">
    <source>
        <dbReference type="Pfam" id="PF03460"/>
    </source>
</evidence>
<dbReference type="GO" id="GO:0051539">
    <property type="term" value="F:4 iron, 4 sulfur cluster binding"/>
    <property type="evidence" value="ECO:0007669"/>
    <property type="project" value="UniProtKB-KW"/>
</dbReference>
<dbReference type="Proteomes" id="UP000196082">
    <property type="component" value="Unassembled WGS sequence"/>
</dbReference>
<evidence type="ECO:0000256" key="7">
    <source>
        <dbReference type="ARBA" id="ARBA00023014"/>
    </source>
</evidence>
<dbReference type="PANTHER" id="PTHR32439">
    <property type="entry name" value="FERREDOXIN--NITRITE REDUCTASE, CHLOROPLASTIC"/>
    <property type="match status" value="1"/>
</dbReference>
<dbReference type="AlphaFoldDB" id="A0A1Y3L4N2"/>
<dbReference type="Pfam" id="PF11011">
    <property type="entry name" value="DUF2849"/>
    <property type="match status" value="1"/>
</dbReference>
<dbReference type="InterPro" id="IPR021270">
    <property type="entry name" value="DUF2849"/>
</dbReference>
<feature type="domain" description="Nitrite/sulphite reductase 4Fe-4S" evidence="9">
    <location>
        <begin position="238"/>
        <end position="390"/>
    </location>
</feature>
<comment type="caution">
    <text evidence="11">The sequence shown here is derived from an EMBL/GenBank/DDBJ whole genome shotgun (WGS) entry which is preliminary data.</text>
</comment>
<evidence type="ECO:0000256" key="2">
    <source>
        <dbReference type="ARBA" id="ARBA00022485"/>
    </source>
</evidence>
<feature type="domain" description="Nitrite/Sulfite reductase ferredoxin-like" evidence="10">
    <location>
        <begin position="458"/>
        <end position="517"/>
    </location>
</feature>
<dbReference type="Pfam" id="PF01077">
    <property type="entry name" value="NIR_SIR"/>
    <property type="match status" value="2"/>
</dbReference>
<evidence type="ECO:0000256" key="6">
    <source>
        <dbReference type="ARBA" id="ARBA00023004"/>
    </source>
</evidence>
<evidence type="ECO:0000256" key="4">
    <source>
        <dbReference type="ARBA" id="ARBA00022723"/>
    </source>
</evidence>
<dbReference type="InterPro" id="IPR051329">
    <property type="entry name" value="NIR_SIR_4Fe-4S"/>
</dbReference>
<dbReference type="GO" id="GO:0046872">
    <property type="term" value="F:metal ion binding"/>
    <property type="evidence" value="ECO:0007669"/>
    <property type="project" value="UniProtKB-KW"/>
</dbReference>
<feature type="domain" description="Nitrite/sulphite reductase 4Fe-4S" evidence="9">
    <location>
        <begin position="568"/>
        <end position="666"/>
    </location>
</feature>
<evidence type="ECO:0000259" key="9">
    <source>
        <dbReference type="Pfam" id="PF01077"/>
    </source>
</evidence>
<keyword evidence="5" id="KW-0560">Oxidoreductase</keyword>
<dbReference type="InterPro" id="IPR006067">
    <property type="entry name" value="NO2/SO3_Rdtase_4Fe4S_dom"/>
</dbReference>
<dbReference type="EMBL" id="NFSB01000074">
    <property type="protein sequence ID" value="OUM33006.1"/>
    <property type="molecule type" value="Genomic_DNA"/>
</dbReference>
<evidence type="ECO:0000256" key="8">
    <source>
        <dbReference type="SAM" id="MobiDB-lite"/>
    </source>
</evidence>
<dbReference type="Gene3D" id="3.90.480.10">
    <property type="entry name" value="Sulfite Reductase Hemoprotein,Domain 2"/>
    <property type="match status" value="1"/>
</dbReference>
<evidence type="ECO:0000256" key="5">
    <source>
        <dbReference type="ARBA" id="ARBA00023002"/>
    </source>
</evidence>
<keyword evidence="4" id="KW-0479">Metal-binding</keyword>
<feature type="region of interest" description="Disordered" evidence="8">
    <location>
        <begin position="83"/>
        <end position="108"/>
    </location>
</feature>
<feature type="domain" description="Nitrite/Sulfite reductase ferredoxin-like" evidence="10">
    <location>
        <begin position="169"/>
        <end position="229"/>
    </location>
</feature>
<evidence type="ECO:0000313" key="12">
    <source>
        <dbReference type="Proteomes" id="UP000196082"/>
    </source>
</evidence>
<proteinExistence type="inferred from homology"/>
<dbReference type="RefSeq" id="WP_086976316.1">
    <property type="nucleotide sequence ID" value="NZ_NFSB01000074.1"/>
</dbReference>
<evidence type="ECO:0000313" key="11">
    <source>
        <dbReference type="EMBL" id="OUM33006.1"/>
    </source>
</evidence>
<evidence type="ECO:0000256" key="1">
    <source>
        <dbReference type="ARBA" id="ARBA00010429"/>
    </source>
</evidence>
<sequence length="669" mass="74271">MDDCHLICANRLDDGAVVWLDAGHEWVETLQQAGTFDTQALVPATLAAEAAVRANQVVAPTPCEAWLVDGLPEPKSLRERLRSRGPSVRSDLGKQAVGMSPPGGKGERPLLPVAAGQAGVYRYDPFEREFLKDRARQFEQQVGRRLSGELDEEAFKVYRLMNGLYLQLHGYMLRVAIPYGTLSAVQLRQLAYVARTYDKGYGHLTTRQNIQFNWPRLADTPEILSVLADADLHCIQTSGNCIRNVTTDHFAGAAEDEVLDPRVHAEILRQWSTDHPEFTYLPRKFKIAITGSPKDRAAVRFHDIGILAQRNAQGEVGFQVYAGGGLGRTPIVGTRVREWLPERELLRYVEAILRVYNALGRRDNLYKARIKILVRELKPGRFIEMIEHEFASLPADHQYLEPAIVQGIRARFVQPAFEALPGLCDSFLRARADDNAFASWVRTNTHPHKQRGYISAVISLKPPGGIPGDVSAEEMLTLADLAEAYSLNEIRVSHEQNLVLPHIRQGDLYGVWRALRQAGLATSNIGLLSDSIACPGMDYCSLATARSVPVAQRIALRFDAARQQDIGELKLNVSGCINACAHHHVAHIGILGLDKAGHENYQITLGGSAEEDAAVGTILGRSVPFEEVPDIVEAIVGIYLQLRDDGERFLDTYRRVGIEPFKEVLRDAR</sequence>
<dbReference type="SUPFAM" id="SSF55124">
    <property type="entry name" value="Nitrite/Sulfite reductase N-terminal domain-like"/>
    <property type="match status" value="2"/>
</dbReference>
<keyword evidence="3" id="KW-0349">Heme</keyword>
<dbReference type="Pfam" id="PF03460">
    <property type="entry name" value="NIR_SIR_ferr"/>
    <property type="match status" value="2"/>
</dbReference>
<evidence type="ECO:0000256" key="3">
    <source>
        <dbReference type="ARBA" id="ARBA00022617"/>
    </source>
</evidence>
<dbReference type="InterPro" id="IPR036136">
    <property type="entry name" value="Nit/Sulf_reduc_fer-like_dom_sf"/>
</dbReference>
<dbReference type="SMR" id="A0A1Y3L4N2"/>
<dbReference type="GO" id="GO:0016491">
    <property type="term" value="F:oxidoreductase activity"/>
    <property type="evidence" value="ECO:0007669"/>
    <property type="project" value="UniProtKB-KW"/>
</dbReference>
<reference evidence="11 12" key="1">
    <citation type="submission" date="2017-05" db="EMBL/GenBank/DDBJ databases">
        <title>Whole genome sequence of Pseudomonas putida isolate 1312 commercialized as a biostimulant.</title>
        <authorList>
            <person name="Crovadore J."/>
            <person name="Blanc P."/>
            <person name="Chablais R."/>
            <person name="Cochard B."/>
            <person name="Grizard D."/>
            <person name="Lefort F."/>
        </authorList>
    </citation>
    <scope>NUCLEOTIDE SEQUENCE [LARGE SCALE GENOMIC DNA]</scope>
    <source>
        <strain evidence="11 12">1312</strain>
    </source>
</reference>
<protein>
    <submittedName>
        <fullName evidence="11">Nitrite reductase</fullName>
    </submittedName>
</protein>
<keyword evidence="7" id="KW-0411">Iron-sulfur</keyword>
<dbReference type="Gene3D" id="3.30.413.10">
    <property type="entry name" value="Sulfite Reductase Hemoprotein, domain 1"/>
    <property type="match status" value="2"/>
</dbReference>
<name>A0A1Y3L4N2_PSEPU</name>
<keyword evidence="2" id="KW-0004">4Fe-4S</keyword>
<gene>
    <name evidence="11" type="ORF">B8W72_12970</name>
</gene>